<gene>
    <name evidence="5" type="ORF">CDEB00056_LOCUS3933</name>
</gene>
<feature type="domain" description="ABC1 atypical kinase-like" evidence="4">
    <location>
        <begin position="376"/>
        <end position="626"/>
    </location>
</feature>
<feature type="region of interest" description="Disordered" evidence="2">
    <location>
        <begin position="53"/>
        <end position="80"/>
    </location>
</feature>
<feature type="compositionally biased region" description="Basic and acidic residues" evidence="2">
    <location>
        <begin position="55"/>
        <end position="75"/>
    </location>
</feature>
<evidence type="ECO:0000256" key="3">
    <source>
        <dbReference type="SAM" id="SignalP"/>
    </source>
</evidence>
<dbReference type="InterPro" id="IPR050154">
    <property type="entry name" value="UbiB_kinase"/>
</dbReference>
<dbReference type="InterPro" id="IPR011009">
    <property type="entry name" value="Kinase-like_dom_sf"/>
</dbReference>
<evidence type="ECO:0000256" key="2">
    <source>
        <dbReference type="SAM" id="MobiDB-lite"/>
    </source>
</evidence>
<feature type="compositionally biased region" description="Acidic residues" evidence="2">
    <location>
        <begin position="120"/>
        <end position="129"/>
    </location>
</feature>
<sequence>MKFSALSLTTLLFAATSTNTNAFTIQPHNNRIASTNTNINALGRTPTFLTASTLDKTEQEQQSKIEISNKDQDDKSEQDDDVVAVSGNHILIGGRIAEGNQYLNQQNERNYVKIAFEQPDYDDSYDDTDSSTTTTTNEQTHSSLTPMNDPNIDEFMNTETEQTSSSSKPKDNGIKMTMATSVSDLKVKEEKKAELQKAAAAEEAKIKSSAKAAEKSSSSNNANSGTSLTGKIANSGIASAAAMATAAVNAAVAMKSLEAPDTSKSYISLDKSIKELDEDGLPLTYDKDLIQEYWKKEKGALNKRWGVFVGKAVPFLTRLTTLFIKDGKIDERYIPELSERARIDLQDLGPTFIKAGQMMSVRPDVLPQATLDELTKLQDSVVPFSTTIAVEQIERELGGPLGQFFTSISEEPVAAASLAQVYLATLADGNDTRVAIKVQRPDVLTTVSKDLYVLRRAAEVFQGLVERFAPQQKTNYVALLNEWSIGFYTELDFQNEGRNQQRLRDLLKKNEIKGIVVPNIFPELTTRRILVSEWMDGVKLSSCPDEEIGQMIPICQEAFLCQLFQEGFFHADPHPGNILKLNEPTADGAVVALIDCGLMAEIGSADRDNMISAVIHLANKDYASLVDDFIQLKILPEDSDRAAIIPLMDKALTPYVKGGGAKKYEEELKKLYGMEDGSVQSTVGGFQAMTQDALTVLNDVPFSIPPYFAILGRAIVTLEGVALTGNPDYGIIMESYPYIARKLMSEDRPEIQRALQEVLYSGDTSESGSLKFNRLLALLNNAAGSVSTQDGAAFVDLDAVPEDGLGFAEGLKFLLSNKAESLRNLLESEVDTIVDILSRQVVRQGVNEAIIAISPPRPPSLPIFGDIFPAIPKLDELPLPILLPPTNGNSASIGMLTLNDFSDLAAPKLSQDEEIFALGLSDAAGELFGEELAEFLRGERVLNINSAQILLGAVRSGVLADTNLLNGETAKTILGNVGSLLNSIGGAGSGSSGNLEEKLNEALAQLDAEERQRLDTITEELIQRSITRATERLSSVPRVF</sequence>
<organism evidence="5">
    <name type="scientific">Chaetoceros debilis</name>
    <dbReference type="NCBI Taxonomy" id="122233"/>
    <lineage>
        <taxon>Eukaryota</taxon>
        <taxon>Sar</taxon>
        <taxon>Stramenopiles</taxon>
        <taxon>Ochrophyta</taxon>
        <taxon>Bacillariophyta</taxon>
        <taxon>Coscinodiscophyceae</taxon>
        <taxon>Chaetocerotophycidae</taxon>
        <taxon>Chaetocerotales</taxon>
        <taxon>Chaetocerotaceae</taxon>
        <taxon>Chaetoceros</taxon>
    </lineage>
</organism>
<dbReference type="AlphaFoldDB" id="A0A7S3V693"/>
<evidence type="ECO:0000259" key="4">
    <source>
        <dbReference type="Pfam" id="PF03109"/>
    </source>
</evidence>
<evidence type="ECO:0000313" key="5">
    <source>
        <dbReference type="EMBL" id="CAE0459092.1"/>
    </source>
</evidence>
<protein>
    <recommendedName>
        <fullName evidence="4">ABC1 atypical kinase-like domain-containing protein</fullName>
    </recommendedName>
</protein>
<feature type="signal peptide" evidence="3">
    <location>
        <begin position="1"/>
        <end position="22"/>
    </location>
</feature>
<feature type="compositionally biased region" description="Low complexity" evidence="2">
    <location>
        <begin position="208"/>
        <end position="219"/>
    </location>
</feature>
<dbReference type="CDD" id="cd05121">
    <property type="entry name" value="ABC1_ADCK3-like"/>
    <property type="match status" value="1"/>
</dbReference>
<name>A0A7S3V693_9STRA</name>
<dbReference type="PANTHER" id="PTHR10566:SF121">
    <property type="entry name" value="PROTEIN KINASE DOMAIN-CONTAINING PROTEIN"/>
    <property type="match status" value="1"/>
</dbReference>
<dbReference type="SUPFAM" id="SSF56112">
    <property type="entry name" value="Protein kinase-like (PK-like)"/>
    <property type="match status" value="1"/>
</dbReference>
<feature type="region of interest" description="Disordered" evidence="2">
    <location>
        <begin position="208"/>
        <end position="227"/>
    </location>
</feature>
<feature type="region of interest" description="Disordered" evidence="2">
    <location>
        <begin position="120"/>
        <end position="181"/>
    </location>
</feature>
<feature type="compositionally biased region" description="Polar residues" evidence="2">
    <location>
        <begin position="157"/>
        <end position="167"/>
    </location>
</feature>
<dbReference type="InterPro" id="IPR004147">
    <property type="entry name" value="ABC1_dom"/>
</dbReference>
<accession>A0A7S3V693</accession>
<dbReference type="EMBL" id="HBIO01005540">
    <property type="protein sequence ID" value="CAE0459092.1"/>
    <property type="molecule type" value="Transcribed_RNA"/>
</dbReference>
<feature type="chain" id="PRO_5031062247" description="ABC1 atypical kinase-like domain-containing protein" evidence="3">
    <location>
        <begin position="23"/>
        <end position="1040"/>
    </location>
</feature>
<evidence type="ECO:0000256" key="1">
    <source>
        <dbReference type="ARBA" id="ARBA00009670"/>
    </source>
</evidence>
<reference evidence="5" key="1">
    <citation type="submission" date="2021-01" db="EMBL/GenBank/DDBJ databases">
        <authorList>
            <person name="Corre E."/>
            <person name="Pelletier E."/>
            <person name="Niang G."/>
            <person name="Scheremetjew M."/>
            <person name="Finn R."/>
            <person name="Kale V."/>
            <person name="Holt S."/>
            <person name="Cochrane G."/>
            <person name="Meng A."/>
            <person name="Brown T."/>
            <person name="Cohen L."/>
        </authorList>
    </citation>
    <scope>NUCLEOTIDE SEQUENCE</scope>
    <source>
        <strain evidence="5">MM31A-1</strain>
    </source>
</reference>
<dbReference type="Pfam" id="PF03109">
    <property type="entry name" value="ABC1"/>
    <property type="match status" value="1"/>
</dbReference>
<proteinExistence type="inferred from homology"/>
<dbReference type="PANTHER" id="PTHR10566">
    <property type="entry name" value="CHAPERONE-ACTIVITY OF BC1 COMPLEX CABC1 -RELATED"/>
    <property type="match status" value="1"/>
</dbReference>
<keyword evidence="3" id="KW-0732">Signal</keyword>
<comment type="similarity">
    <text evidence="1">Belongs to the protein kinase superfamily. ADCK protein kinase family.</text>
</comment>
<feature type="compositionally biased region" description="Polar residues" evidence="2">
    <location>
        <begin position="137"/>
        <end position="148"/>
    </location>
</feature>